<evidence type="ECO:0000256" key="1">
    <source>
        <dbReference type="SAM" id="Phobius"/>
    </source>
</evidence>
<dbReference type="RefSeq" id="WP_212569570.1">
    <property type="nucleotide sequence ID" value="NZ_CP073084.1"/>
</dbReference>
<keyword evidence="1" id="KW-0812">Transmembrane</keyword>
<accession>A0ABX7YID4</accession>
<evidence type="ECO:0000313" key="2">
    <source>
        <dbReference type="EMBL" id="QUE53376.1"/>
    </source>
</evidence>
<reference evidence="2 3" key="1">
    <citation type="submission" date="2021-04" db="EMBL/GenBank/DDBJ databases">
        <title>Complete genome sequence of a novel Streptococcus species.</title>
        <authorList>
            <person name="Teng J.L.L."/>
        </authorList>
    </citation>
    <scope>NUCLEOTIDE SEQUENCE [LARGE SCALE GENOMIC DNA]</scope>
    <source>
        <strain evidence="2 3">HKU75</strain>
    </source>
</reference>
<keyword evidence="1" id="KW-1133">Transmembrane helix</keyword>
<feature type="transmembrane region" description="Helical" evidence="1">
    <location>
        <begin position="34"/>
        <end position="51"/>
    </location>
</feature>
<feature type="transmembrane region" description="Helical" evidence="1">
    <location>
        <begin position="72"/>
        <end position="97"/>
    </location>
</feature>
<protein>
    <submittedName>
        <fullName evidence="2">Uncharacterized protein</fullName>
    </submittedName>
</protein>
<dbReference type="EMBL" id="CP073084">
    <property type="protein sequence ID" value="QUE53376.1"/>
    <property type="molecule type" value="Genomic_DNA"/>
</dbReference>
<keyword evidence="3" id="KW-1185">Reference proteome</keyword>
<evidence type="ECO:0000313" key="3">
    <source>
        <dbReference type="Proteomes" id="UP000677616"/>
    </source>
</evidence>
<feature type="transmembrane region" description="Helical" evidence="1">
    <location>
        <begin position="103"/>
        <end position="128"/>
    </location>
</feature>
<keyword evidence="1" id="KW-0472">Membrane</keyword>
<sequence length="132" mass="15764">MLYKENWKKEIFFLDSLTVFIISLFIYFQKGSFWLPFGFLWFNAAILIIQLKKQQHHIRVHHILGESKAGFIYNYLKLHLSALFCSYVIASGLYVFLKSDDSYRPLLLCLLWVVLLYLNNIWIIALTLRRLL</sequence>
<dbReference type="Proteomes" id="UP000677616">
    <property type="component" value="Chromosome"/>
</dbReference>
<name>A0ABX7YID4_9STRE</name>
<proteinExistence type="predicted"/>
<organism evidence="2 3">
    <name type="scientific">Streptococcus oriscaviae</name>
    <dbReference type="NCBI Taxonomy" id="2781599"/>
    <lineage>
        <taxon>Bacteria</taxon>
        <taxon>Bacillati</taxon>
        <taxon>Bacillota</taxon>
        <taxon>Bacilli</taxon>
        <taxon>Lactobacillales</taxon>
        <taxon>Streptococcaceae</taxon>
        <taxon>Streptococcus</taxon>
    </lineage>
</organism>
<gene>
    <name evidence="2" type="ORF">INT76_05680</name>
</gene>
<feature type="transmembrane region" description="Helical" evidence="1">
    <location>
        <begin position="12"/>
        <end position="28"/>
    </location>
</feature>